<reference evidence="1" key="1">
    <citation type="journal article" date="2019" name="Sci. Rep.">
        <title>Draft genome of Tanacetum cinerariifolium, the natural source of mosquito coil.</title>
        <authorList>
            <person name="Yamashiro T."/>
            <person name="Shiraishi A."/>
            <person name="Satake H."/>
            <person name="Nakayama K."/>
        </authorList>
    </citation>
    <scope>NUCLEOTIDE SEQUENCE</scope>
</reference>
<accession>A0A699UT53</accession>
<dbReference type="AlphaFoldDB" id="A0A699UT53"/>
<proteinExistence type="predicted"/>
<name>A0A699UT53_TANCI</name>
<protein>
    <submittedName>
        <fullName evidence="1">Uncharacterized protein</fullName>
    </submittedName>
</protein>
<evidence type="ECO:0000313" key="1">
    <source>
        <dbReference type="EMBL" id="GFD24508.1"/>
    </source>
</evidence>
<organism evidence="1">
    <name type="scientific">Tanacetum cinerariifolium</name>
    <name type="common">Dalmatian daisy</name>
    <name type="synonym">Chrysanthemum cinerariifolium</name>
    <dbReference type="NCBI Taxonomy" id="118510"/>
    <lineage>
        <taxon>Eukaryota</taxon>
        <taxon>Viridiplantae</taxon>
        <taxon>Streptophyta</taxon>
        <taxon>Embryophyta</taxon>
        <taxon>Tracheophyta</taxon>
        <taxon>Spermatophyta</taxon>
        <taxon>Magnoliopsida</taxon>
        <taxon>eudicotyledons</taxon>
        <taxon>Gunneridae</taxon>
        <taxon>Pentapetalae</taxon>
        <taxon>asterids</taxon>
        <taxon>campanulids</taxon>
        <taxon>Asterales</taxon>
        <taxon>Asteraceae</taxon>
        <taxon>Asteroideae</taxon>
        <taxon>Anthemideae</taxon>
        <taxon>Anthemidinae</taxon>
        <taxon>Tanacetum</taxon>
    </lineage>
</organism>
<comment type="caution">
    <text evidence="1">The sequence shown here is derived from an EMBL/GenBank/DDBJ whole genome shotgun (WGS) entry which is preliminary data.</text>
</comment>
<gene>
    <name evidence="1" type="ORF">Tci_896477</name>
</gene>
<dbReference type="EMBL" id="BKCJ011352993">
    <property type="protein sequence ID" value="GFD24508.1"/>
    <property type="molecule type" value="Genomic_DNA"/>
</dbReference>
<feature type="non-terminal residue" evidence="1">
    <location>
        <position position="1"/>
    </location>
</feature>
<sequence>EQGLIIAALKDELRKLEGKALVDNVVTIHTIASEMLKVDVEPLALRLLNNRTVHSDNLRC</sequence>